<sequence>MRARSGEDATVIYSRWPDRSGRGWLINREGWPSLELGFPRSVEVRRSEEDSSALSTVLRPGSVMEVCGHGGLVGLDMIGYRGCYEKWPGGAAAAVAAPDARAVGCRSGGQASAGVRGWPPRCLRTEDARDFNNYVTAIRTGEGGFFLVVLFFVVAIWAVWM</sequence>
<name>A0AAX6H5X9_IRIPA</name>
<reference evidence="3" key="1">
    <citation type="journal article" date="2023" name="GigaByte">
        <title>Genome assembly of the bearded iris, Iris pallida Lam.</title>
        <authorList>
            <person name="Bruccoleri R.E."/>
            <person name="Oakeley E.J."/>
            <person name="Faust A.M.E."/>
            <person name="Altorfer M."/>
            <person name="Dessus-Babus S."/>
            <person name="Burckhardt D."/>
            <person name="Oertli M."/>
            <person name="Naumann U."/>
            <person name="Petersen F."/>
            <person name="Wong J."/>
        </authorList>
    </citation>
    <scope>NUCLEOTIDE SEQUENCE</scope>
    <source>
        <strain evidence="3">GSM-AAB239-AS_SAM_17_03QT</strain>
    </source>
</reference>
<gene>
    <name evidence="2" type="ORF">M6B38_326840</name>
    <name evidence="3" type="ORF">M6B38_326845</name>
</gene>
<keyword evidence="4" id="KW-1185">Reference proteome</keyword>
<comment type="caution">
    <text evidence="3">The sequence shown here is derived from an EMBL/GenBank/DDBJ whole genome shotgun (WGS) entry which is preliminary data.</text>
</comment>
<accession>A0AAX6H5X9</accession>
<keyword evidence="1" id="KW-0472">Membrane</keyword>
<dbReference type="EMBL" id="JANAVB010012200">
    <property type="protein sequence ID" value="KAJ6836192.1"/>
    <property type="molecule type" value="Genomic_DNA"/>
</dbReference>
<reference evidence="3" key="2">
    <citation type="submission" date="2023-04" db="EMBL/GenBank/DDBJ databases">
        <authorList>
            <person name="Bruccoleri R.E."/>
            <person name="Oakeley E.J."/>
            <person name="Faust A.-M."/>
            <person name="Dessus-Babus S."/>
            <person name="Altorfer M."/>
            <person name="Burckhardt D."/>
            <person name="Oertli M."/>
            <person name="Naumann U."/>
            <person name="Petersen F."/>
            <person name="Wong J."/>
        </authorList>
    </citation>
    <scope>NUCLEOTIDE SEQUENCE</scope>
    <source>
        <strain evidence="3">GSM-AAB239-AS_SAM_17_03QT</strain>
        <tissue evidence="3">Leaf</tissue>
    </source>
</reference>
<keyword evidence="1" id="KW-0812">Transmembrane</keyword>
<evidence type="ECO:0000313" key="4">
    <source>
        <dbReference type="Proteomes" id="UP001140949"/>
    </source>
</evidence>
<proteinExistence type="predicted"/>
<protein>
    <submittedName>
        <fullName evidence="3">Pollen-specific leucine-rich repeat extensin-like protein 4</fullName>
    </submittedName>
</protein>
<evidence type="ECO:0000313" key="3">
    <source>
        <dbReference type="EMBL" id="KAJ6836192.1"/>
    </source>
</evidence>
<dbReference type="AlphaFoldDB" id="A0AAX6H5X9"/>
<dbReference type="Proteomes" id="UP001140949">
    <property type="component" value="Unassembled WGS sequence"/>
</dbReference>
<keyword evidence="1" id="KW-1133">Transmembrane helix</keyword>
<feature type="transmembrane region" description="Helical" evidence="1">
    <location>
        <begin position="143"/>
        <end position="160"/>
    </location>
</feature>
<organism evidence="3 4">
    <name type="scientific">Iris pallida</name>
    <name type="common">Sweet iris</name>
    <dbReference type="NCBI Taxonomy" id="29817"/>
    <lineage>
        <taxon>Eukaryota</taxon>
        <taxon>Viridiplantae</taxon>
        <taxon>Streptophyta</taxon>
        <taxon>Embryophyta</taxon>
        <taxon>Tracheophyta</taxon>
        <taxon>Spermatophyta</taxon>
        <taxon>Magnoliopsida</taxon>
        <taxon>Liliopsida</taxon>
        <taxon>Asparagales</taxon>
        <taxon>Iridaceae</taxon>
        <taxon>Iridoideae</taxon>
        <taxon>Irideae</taxon>
        <taxon>Iris</taxon>
    </lineage>
</organism>
<evidence type="ECO:0000313" key="2">
    <source>
        <dbReference type="EMBL" id="KAJ6836191.1"/>
    </source>
</evidence>
<dbReference type="EMBL" id="JANAVB010012200">
    <property type="protein sequence ID" value="KAJ6836191.1"/>
    <property type="molecule type" value="Genomic_DNA"/>
</dbReference>
<evidence type="ECO:0000256" key="1">
    <source>
        <dbReference type="SAM" id="Phobius"/>
    </source>
</evidence>